<keyword evidence="4" id="KW-1185">Reference proteome</keyword>
<reference evidence="3" key="2">
    <citation type="submission" date="2024-10" db="UniProtKB">
        <authorList>
            <consortium name="EnsemblProtists"/>
        </authorList>
    </citation>
    <scope>IDENTIFICATION</scope>
</reference>
<evidence type="ECO:0000313" key="4">
    <source>
        <dbReference type="Proteomes" id="UP000013827"/>
    </source>
</evidence>
<dbReference type="RefSeq" id="XP_005784623.1">
    <property type="nucleotide sequence ID" value="XM_005784566.1"/>
</dbReference>
<dbReference type="Proteomes" id="UP000013827">
    <property type="component" value="Unassembled WGS sequence"/>
</dbReference>
<dbReference type="GeneID" id="17277466"/>
<sequence>MLPSAMEDELHAATGQTDSAFGEATFASSPRDKRSNAFMKQEAVAIHNPRSRHRDAAGCMMLFPRLPAYLTASNDGTLRVWRAPTLEHVATLRVCSRGFEVNATVLLPQPLGKVAVASSDCHVSYFDLLDDDRCGLHGRMLCPAIPIALHGWSLSGGQLCLAIGDVAGVARPLPLGKGVRTFLVTSLAPGRLRCASGGLERSVNVWSLENGELVGCLIGHHTSVTHLCLAPARKSGGSAPLHEPDLLISLDTQGTIRTWDLGMLIPVQCITHLHGAPERPTALVYDPLQALLITVSKRPVAWDRHADDSFGVGESGDDELATGASLPQLTSACVPRTLKAETARARAGCALLTESAFLLDKESEVAIPATVTNEELVAKLAGVAVAKGRHGEWSLGSPSVASGVNRLANGGLISSTITHSFTIILDTFTV</sequence>
<dbReference type="Gene3D" id="2.130.10.10">
    <property type="entry name" value="YVTN repeat-like/Quinoprotein amine dehydrogenase"/>
    <property type="match status" value="2"/>
</dbReference>
<protein>
    <submittedName>
        <fullName evidence="3">Uncharacterized protein</fullName>
    </submittedName>
</protein>
<keyword evidence="1" id="KW-0677">Repeat</keyword>
<dbReference type="InterPro" id="IPR051242">
    <property type="entry name" value="WD-EF-hand_domain"/>
</dbReference>
<dbReference type="InterPro" id="IPR036322">
    <property type="entry name" value="WD40_repeat_dom_sf"/>
</dbReference>
<reference evidence="4" key="1">
    <citation type="journal article" date="2013" name="Nature">
        <title>Pan genome of the phytoplankton Emiliania underpins its global distribution.</title>
        <authorList>
            <person name="Read B.A."/>
            <person name="Kegel J."/>
            <person name="Klute M.J."/>
            <person name="Kuo A."/>
            <person name="Lefebvre S.C."/>
            <person name="Maumus F."/>
            <person name="Mayer C."/>
            <person name="Miller J."/>
            <person name="Monier A."/>
            <person name="Salamov A."/>
            <person name="Young J."/>
            <person name="Aguilar M."/>
            <person name="Claverie J.M."/>
            <person name="Frickenhaus S."/>
            <person name="Gonzalez K."/>
            <person name="Herman E.K."/>
            <person name="Lin Y.C."/>
            <person name="Napier J."/>
            <person name="Ogata H."/>
            <person name="Sarno A.F."/>
            <person name="Shmutz J."/>
            <person name="Schroeder D."/>
            <person name="de Vargas C."/>
            <person name="Verret F."/>
            <person name="von Dassow P."/>
            <person name="Valentin K."/>
            <person name="Van de Peer Y."/>
            <person name="Wheeler G."/>
            <person name="Dacks J.B."/>
            <person name="Delwiche C.F."/>
            <person name="Dyhrman S.T."/>
            <person name="Glockner G."/>
            <person name="John U."/>
            <person name="Richards T."/>
            <person name="Worden A.Z."/>
            <person name="Zhang X."/>
            <person name="Grigoriev I.V."/>
            <person name="Allen A.E."/>
            <person name="Bidle K."/>
            <person name="Borodovsky M."/>
            <person name="Bowler C."/>
            <person name="Brownlee C."/>
            <person name="Cock J.M."/>
            <person name="Elias M."/>
            <person name="Gladyshev V.N."/>
            <person name="Groth M."/>
            <person name="Guda C."/>
            <person name="Hadaegh A."/>
            <person name="Iglesias-Rodriguez M.D."/>
            <person name="Jenkins J."/>
            <person name="Jones B.M."/>
            <person name="Lawson T."/>
            <person name="Leese F."/>
            <person name="Lindquist E."/>
            <person name="Lobanov A."/>
            <person name="Lomsadze A."/>
            <person name="Malik S.B."/>
            <person name="Marsh M.E."/>
            <person name="Mackinder L."/>
            <person name="Mock T."/>
            <person name="Mueller-Roeber B."/>
            <person name="Pagarete A."/>
            <person name="Parker M."/>
            <person name="Probert I."/>
            <person name="Quesneville H."/>
            <person name="Raines C."/>
            <person name="Rensing S.A."/>
            <person name="Riano-Pachon D.M."/>
            <person name="Richier S."/>
            <person name="Rokitta S."/>
            <person name="Shiraiwa Y."/>
            <person name="Soanes D.M."/>
            <person name="van der Giezen M."/>
            <person name="Wahlund T.M."/>
            <person name="Williams B."/>
            <person name="Wilson W."/>
            <person name="Wolfe G."/>
            <person name="Wurch L.L."/>
        </authorList>
    </citation>
    <scope>NUCLEOTIDE SEQUENCE</scope>
</reference>
<accession>A0A0D3K8V9</accession>
<organism evidence="3 4">
    <name type="scientific">Emiliania huxleyi (strain CCMP1516)</name>
    <dbReference type="NCBI Taxonomy" id="280463"/>
    <lineage>
        <taxon>Eukaryota</taxon>
        <taxon>Haptista</taxon>
        <taxon>Haptophyta</taxon>
        <taxon>Prymnesiophyceae</taxon>
        <taxon>Isochrysidales</taxon>
        <taxon>Noelaerhabdaceae</taxon>
        <taxon>Emiliania</taxon>
    </lineage>
</organism>
<feature type="repeat" description="WD" evidence="2">
    <location>
        <begin position="50"/>
        <end position="91"/>
    </location>
</feature>
<name>A0A0D3K8V9_EMIH1</name>
<dbReference type="PANTHER" id="PTHR44324:SF4">
    <property type="entry name" value="WD40 REPEAT DOMAIN 95"/>
    <property type="match status" value="1"/>
</dbReference>
<evidence type="ECO:0000256" key="1">
    <source>
        <dbReference type="ARBA" id="ARBA00022737"/>
    </source>
</evidence>
<dbReference type="InterPro" id="IPR001680">
    <property type="entry name" value="WD40_rpt"/>
</dbReference>
<dbReference type="SUPFAM" id="SSF50978">
    <property type="entry name" value="WD40 repeat-like"/>
    <property type="match status" value="1"/>
</dbReference>
<dbReference type="PaxDb" id="2903-EOD32194"/>
<evidence type="ECO:0000256" key="2">
    <source>
        <dbReference type="PROSITE-ProRule" id="PRU00221"/>
    </source>
</evidence>
<dbReference type="InterPro" id="IPR015943">
    <property type="entry name" value="WD40/YVTN_repeat-like_dom_sf"/>
</dbReference>
<dbReference type="KEGG" id="ehx:EMIHUDRAFT_202830"/>
<dbReference type="EnsemblProtists" id="EOD32194">
    <property type="protein sequence ID" value="EOD32194"/>
    <property type="gene ID" value="EMIHUDRAFT_202830"/>
</dbReference>
<evidence type="ECO:0000313" key="3">
    <source>
        <dbReference type="EnsemblProtists" id="EOD32194"/>
    </source>
</evidence>
<proteinExistence type="predicted"/>
<dbReference type="PROSITE" id="PS50082">
    <property type="entry name" value="WD_REPEATS_2"/>
    <property type="match status" value="1"/>
</dbReference>
<dbReference type="AlphaFoldDB" id="A0A0D3K8V9"/>
<dbReference type="PANTHER" id="PTHR44324">
    <property type="entry name" value="WD40 REPEAT DOMAIN 95"/>
    <property type="match status" value="1"/>
</dbReference>
<dbReference type="SMART" id="SM00320">
    <property type="entry name" value="WD40"/>
    <property type="match status" value="3"/>
</dbReference>
<keyword evidence="2" id="KW-0853">WD repeat</keyword>
<dbReference type="HOGENOM" id="CLU_638485_0_0_1"/>